<dbReference type="Proteomes" id="UP001529510">
    <property type="component" value="Unassembled WGS sequence"/>
</dbReference>
<feature type="non-terminal residue" evidence="1">
    <location>
        <position position="56"/>
    </location>
</feature>
<dbReference type="InterPro" id="IPR011990">
    <property type="entry name" value="TPR-like_helical_dom_sf"/>
</dbReference>
<dbReference type="EMBL" id="JAMKFB020000001">
    <property type="protein sequence ID" value="KAL0203121.1"/>
    <property type="molecule type" value="Genomic_DNA"/>
</dbReference>
<keyword evidence="2" id="KW-1185">Reference proteome</keyword>
<dbReference type="PANTHER" id="PTHR23270">
    <property type="entry name" value="PROGRAMMED CELL DEATH PROTEIN 11 PRE-RRNA PROCESSING PROTEIN RRP5"/>
    <property type="match status" value="1"/>
</dbReference>
<reference evidence="1 2" key="1">
    <citation type="submission" date="2024-05" db="EMBL/GenBank/DDBJ databases">
        <title>Genome sequencing and assembly of Indian major carp, Cirrhinus mrigala (Hamilton, 1822).</title>
        <authorList>
            <person name="Mohindra V."/>
            <person name="Chowdhury L.M."/>
            <person name="Lal K."/>
            <person name="Jena J.K."/>
        </authorList>
    </citation>
    <scope>NUCLEOTIDE SEQUENCE [LARGE SCALE GENOMIC DNA]</scope>
    <source>
        <strain evidence="1">CM1030</strain>
        <tissue evidence="1">Blood</tissue>
    </source>
</reference>
<organism evidence="1 2">
    <name type="scientific">Cirrhinus mrigala</name>
    <name type="common">Mrigala</name>
    <dbReference type="NCBI Taxonomy" id="683832"/>
    <lineage>
        <taxon>Eukaryota</taxon>
        <taxon>Metazoa</taxon>
        <taxon>Chordata</taxon>
        <taxon>Craniata</taxon>
        <taxon>Vertebrata</taxon>
        <taxon>Euteleostomi</taxon>
        <taxon>Actinopterygii</taxon>
        <taxon>Neopterygii</taxon>
        <taxon>Teleostei</taxon>
        <taxon>Ostariophysi</taxon>
        <taxon>Cypriniformes</taxon>
        <taxon>Cyprinidae</taxon>
        <taxon>Labeoninae</taxon>
        <taxon>Labeonini</taxon>
        <taxon>Cirrhinus</taxon>
    </lineage>
</organism>
<comment type="caution">
    <text evidence="1">The sequence shown here is derived from an EMBL/GenBank/DDBJ whole genome shotgun (WGS) entry which is preliminary data.</text>
</comment>
<dbReference type="Gene3D" id="1.25.40.10">
    <property type="entry name" value="Tetratricopeptide repeat domain"/>
    <property type="match status" value="1"/>
</dbReference>
<dbReference type="PANTHER" id="PTHR23270:SF10">
    <property type="entry name" value="PROTEIN RRP5 HOMOLOG"/>
    <property type="match status" value="1"/>
</dbReference>
<gene>
    <name evidence="1" type="ORF">M9458_001139</name>
</gene>
<sequence>EEQEKLNVWVAMLNLENMYGTQESLQKIFERAIQYCEPLPVYQQLADIYANSDKIK</sequence>
<dbReference type="InterPro" id="IPR045209">
    <property type="entry name" value="Rrp5"/>
</dbReference>
<dbReference type="AlphaFoldDB" id="A0ABD0RXR2"/>
<feature type="non-terminal residue" evidence="1">
    <location>
        <position position="1"/>
    </location>
</feature>
<name>A0ABD0RXR2_CIRMR</name>
<protein>
    <submittedName>
        <fullName evidence="1">Uncharacterized protein</fullName>
    </submittedName>
</protein>
<proteinExistence type="predicted"/>
<accession>A0ABD0RXR2</accession>
<evidence type="ECO:0000313" key="2">
    <source>
        <dbReference type="Proteomes" id="UP001529510"/>
    </source>
</evidence>
<evidence type="ECO:0000313" key="1">
    <source>
        <dbReference type="EMBL" id="KAL0203121.1"/>
    </source>
</evidence>